<comment type="caution">
    <text evidence="2">The sequence shown here is derived from an EMBL/GenBank/DDBJ whole genome shotgun (WGS) entry which is preliminary data.</text>
</comment>
<dbReference type="Proteomes" id="UP000177152">
    <property type="component" value="Unassembled WGS sequence"/>
</dbReference>
<evidence type="ECO:0000256" key="1">
    <source>
        <dbReference type="SAM" id="MobiDB-lite"/>
    </source>
</evidence>
<feature type="compositionally biased region" description="Basic and acidic residues" evidence="1">
    <location>
        <begin position="11"/>
        <end position="20"/>
    </location>
</feature>
<sequence length="103" mass="11800">MTTPNLASPPKSEEQTCREHGTPLQTFDLAKEYLGMDRYSSLVVRYCPNLLCQVYVCDKPYKIRKVTGTLGIQQPYDDLTLNVVIQLHILKKQIARNMVGDQR</sequence>
<protein>
    <submittedName>
        <fullName evidence="2">Uncharacterized protein</fullName>
    </submittedName>
</protein>
<dbReference type="AlphaFoldDB" id="A0A1G2K4C6"/>
<reference evidence="2 3" key="1">
    <citation type="journal article" date="2016" name="Nat. Commun.">
        <title>Thousands of microbial genomes shed light on interconnected biogeochemical processes in an aquifer system.</title>
        <authorList>
            <person name="Anantharaman K."/>
            <person name="Brown C.T."/>
            <person name="Hug L.A."/>
            <person name="Sharon I."/>
            <person name="Castelle C.J."/>
            <person name="Probst A.J."/>
            <person name="Thomas B.C."/>
            <person name="Singh A."/>
            <person name="Wilkins M.J."/>
            <person name="Karaoz U."/>
            <person name="Brodie E.L."/>
            <person name="Williams K.H."/>
            <person name="Hubbard S.S."/>
            <person name="Banfield J.F."/>
        </authorList>
    </citation>
    <scope>NUCLEOTIDE SEQUENCE [LARGE SCALE GENOMIC DNA]</scope>
</reference>
<gene>
    <name evidence="2" type="ORF">A2633_05740</name>
</gene>
<accession>A0A1G2K4C6</accession>
<evidence type="ECO:0000313" key="3">
    <source>
        <dbReference type="Proteomes" id="UP000177152"/>
    </source>
</evidence>
<proteinExistence type="predicted"/>
<dbReference type="EMBL" id="MHQC01000039">
    <property type="protein sequence ID" value="OGZ94284.1"/>
    <property type="molecule type" value="Genomic_DNA"/>
</dbReference>
<name>A0A1G2K4C6_9BACT</name>
<feature type="region of interest" description="Disordered" evidence="1">
    <location>
        <begin position="1"/>
        <end position="20"/>
    </location>
</feature>
<evidence type="ECO:0000313" key="2">
    <source>
        <dbReference type="EMBL" id="OGZ94284.1"/>
    </source>
</evidence>
<organism evidence="2 3">
    <name type="scientific">Candidatus Sungbacteria bacterium RIFCSPHIGHO2_01_FULL_47_32</name>
    <dbReference type="NCBI Taxonomy" id="1802264"/>
    <lineage>
        <taxon>Bacteria</taxon>
        <taxon>Candidatus Sungiibacteriota</taxon>
    </lineage>
</organism>